<organism evidence="2 3">
    <name type="scientific">Rosa chinensis</name>
    <name type="common">China rose</name>
    <dbReference type="NCBI Taxonomy" id="74649"/>
    <lineage>
        <taxon>Eukaryota</taxon>
        <taxon>Viridiplantae</taxon>
        <taxon>Streptophyta</taxon>
        <taxon>Embryophyta</taxon>
        <taxon>Tracheophyta</taxon>
        <taxon>Spermatophyta</taxon>
        <taxon>Magnoliopsida</taxon>
        <taxon>eudicotyledons</taxon>
        <taxon>Gunneridae</taxon>
        <taxon>Pentapetalae</taxon>
        <taxon>rosids</taxon>
        <taxon>fabids</taxon>
        <taxon>Rosales</taxon>
        <taxon>Rosaceae</taxon>
        <taxon>Rosoideae</taxon>
        <taxon>Rosoideae incertae sedis</taxon>
        <taxon>Rosa</taxon>
    </lineage>
</organism>
<evidence type="ECO:0008006" key="4">
    <source>
        <dbReference type="Google" id="ProtNLM"/>
    </source>
</evidence>
<reference evidence="2 3" key="1">
    <citation type="journal article" date="2018" name="Nat. Genet.">
        <title>The Rosa genome provides new insights in the design of modern roses.</title>
        <authorList>
            <person name="Bendahmane M."/>
        </authorList>
    </citation>
    <scope>NUCLEOTIDE SEQUENCE [LARGE SCALE GENOMIC DNA]</scope>
    <source>
        <strain evidence="3">cv. Old Blush</strain>
    </source>
</reference>
<dbReference type="Gramene" id="PRQ21173">
    <property type="protein sequence ID" value="PRQ21173"/>
    <property type="gene ID" value="RchiOBHm_Chr7g0236281"/>
</dbReference>
<sequence>MDKIENKGVISVTIISFLVLSGVLGGLSTASDGPDCSTGCNLCLFAMVAGPWWGTGCAAACATGCFIADRVNNNSLISIPKSDEHYFCNVGCASNFCSSFLAKPNPGNYH</sequence>
<feature type="signal peptide" evidence="1">
    <location>
        <begin position="1"/>
        <end position="25"/>
    </location>
</feature>
<name>A0A2P6PGW5_ROSCH</name>
<gene>
    <name evidence="2" type="ORF">RchiOBHm_Chr7g0236281</name>
</gene>
<dbReference type="AlphaFoldDB" id="A0A2P6PGW5"/>
<evidence type="ECO:0000313" key="2">
    <source>
        <dbReference type="EMBL" id="PRQ21173.1"/>
    </source>
</evidence>
<evidence type="ECO:0000256" key="1">
    <source>
        <dbReference type="SAM" id="SignalP"/>
    </source>
</evidence>
<feature type="chain" id="PRO_5015105458" description="Thionin-like protein 2" evidence="1">
    <location>
        <begin position="26"/>
        <end position="110"/>
    </location>
</feature>
<evidence type="ECO:0000313" key="3">
    <source>
        <dbReference type="Proteomes" id="UP000238479"/>
    </source>
</evidence>
<protein>
    <recommendedName>
        <fullName evidence="4">Thionin-like protein 2</fullName>
    </recommendedName>
</protein>
<proteinExistence type="predicted"/>
<keyword evidence="1" id="KW-0732">Signal</keyword>
<keyword evidence="3" id="KW-1185">Reference proteome</keyword>
<accession>A0A2P6PGW5</accession>
<comment type="caution">
    <text evidence="2">The sequence shown here is derived from an EMBL/GenBank/DDBJ whole genome shotgun (WGS) entry which is preliminary data.</text>
</comment>
<dbReference type="EMBL" id="PDCK01000045">
    <property type="protein sequence ID" value="PRQ21173.1"/>
    <property type="molecule type" value="Genomic_DNA"/>
</dbReference>
<dbReference type="Proteomes" id="UP000238479">
    <property type="component" value="Chromosome 7"/>
</dbReference>